<dbReference type="PROSITE" id="PS51257">
    <property type="entry name" value="PROKAR_LIPOPROTEIN"/>
    <property type="match status" value="1"/>
</dbReference>
<feature type="domain" description="Type VI secretion system IcmF C-terminal" evidence="2">
    <location>
        <begin position="1049"/>
        <end position="1150"/>
    </location>
</feature>
<evidence type="ECO:0000259" key="2">
    <source>
        <dbReference type="Pfam" id="PF06744"/>
    </source>
</evidence>
<dbReference type="RefSeq" id="WP_020196287.1">
    <property type="nucleotide sequence ID" value="NZ_BAOH01000051.1"/>
</dbReference>
<comment type="caution">
    <text evidence="6">The sequence shown here is derived from an EMBL/GenBank/DDBJ whole genome shotgun (WGS) entry which is preliminary data.</text>
</comment>
<dbReference type="PATRIC" id="fig|1229493.5.peg.2666"/>
<dbReference type="InterPro" id="IPR010623">
    <property type="entry name" value="IcmF_C"/>
</dbReference>
<dbReference type="Gene3D" id="3.40.50.300">
    <property type="entry name" value="P-loop containing nucleotide triphosphate hydrolases"/>
    <property type="match status" value="1"/>
</dbReference>
<feature type="domain" description="Type VI secretion system component TssM1 N-terminal" evidence="4">
    <location>
        <begin position="193"/>
        <end position="450"/>
    </location>
</feature>
<feature type="transmembrane region" description="Helical" evidence="1">
    <location>
        <begin position="47"/>
        <end position="65"/>
    </location>
</feature>
<proteinExistence type="predicted"/>
<keyword evidence="1" id="KW-1133">Transmembrane helix</keyword>
<dbReference type="EMBL" id="JPRD01000028">
    <property type="protein sequence ID" value="KIF51953.1"/>
    <property type="molecule type" value="Genomic_DNA"/>
</dbReference>
<dbReference type="NCBIfam" id="TIGR03348">
    <property type="entry name" value="VI_IcmF"/>
    <property type="match status" value="1"/>
</dbReference>
<name>A0A0C1VQ15_9VIBR</name>
<dbReference type="Pfam" id="PF14331">
    <property type="entry name" value="IcmF-related_N"/>
    <property type="match status" value="1"/>
</dbReference>
<organism evidence="6 7">
    <name type="scientific">Vibrio owensii CAIM 1854 = LMG 25443</name>
    <dbReference type="NCBI Taxonomy" id="1229493"/>
    <lineage>
        <taxon>Bacteria</taxon>
        <taxon>Pseudomonadati</taxon>
        <taxon>Pseudomonadota</taxon>
        <taxon>Gammaproteobacteria</taxon>
        <taxon>Vibrionales</taxon>
        <taxon>Vibrionaceae</taxon>
        <taxon>Vibrio</taxon>
    </lineage>
</organism>
<dbReference type="Pfam" id="PF06744">
    <property type="entry name" value="IcmF_C"/>
    <property type="match status" value="1"/>
</dbReference>
<evidence type="ECO:0000313" key="7">
    <source>
        <dbReference type="Proteomes" id="UP000031586"/>
    </source>
</evidence>
<dbReference type="Proteomes" id="UP000031586">
    <property type="component" value="Unassembled WGS sequence"/>
</dbReference>
<reference evidence="6 7" key="1">
    <citation type="submission" date="2014-07" db="EMBL/GenBank/DDBJ databases">
        <title>Unique and conserved regions in Vibrio harveyi and related species in comparison with the shrimp pathogen Vibrio harveyi CAIM 1792.</title>
        <authorList>
            <person name="Espinoza-Valles I."/>
            <person name="Vora G."/>
            <person name="Leekitcharoenphon P."/>
            <person name="Ussery D."/>
            <person name="Hoj L."/>
            <person name="Gomez-Gil B."/>
        </authorList>
    </citation>
    <scope>NUCLEOTIDE SEQUENCE [LARGE SCALE GENOMIC DNA]</scope>
    <source>
        <strain evidence="7">CAIM 1854 / LMG 25443</strain>
    </source>
</reference>
<dbReference type="InterPro" id="IPR053156">
    <property type="entry name" value="T6SS_TssM-like"/>
</dbReference>
<feature type="domain" description="Type VI secretion system component TssM1 helical" evidence="5">
    <location>
        <begin position="946"/>
        <end position="1039"/>
    </location>
</feature>
<evidence type="ECO:0000313" key="6">
    <source>
        <dbReference type="EMBL" id="KIF51953.1"/>
    </source>
</evidence>
<dbReference type="InterPro" id="IPR017731">
    <property type="entry name" value="TssM1-like"/>
</dbReference>
<dbReference type="InterPro" id="IPR027417">
    <property type="entry name" value="P-loop_NTPase"/>
</dbReference>
<dbReference type="CDD" id="cd00882">
    <property type="entry name" value="Ras_like_GTPase"/>
    <property type="match status" value="1"/>
</dbReference>
<dbReference type="InterPro" id="IPR009612">
    <property type="entry name" value="IcmF-rel"/>
</dbReference>
<dbReference type="PANTHER" id="PTHR36153">
    <property type="entry name" value="INNER MEMBRANE PROTEIN-RELATED"/>
    <property type="match status" value="1"/>
</dbReference>
<dbReference type="Pfam" id="PF21070">
    <property type="entry name" value="IcmF_helical"/>
    <property type="match status" value="1"/>
</dbReference>
<protein>
    <submittedName>
        <fullName evidence="6">Type VI secretion protein IcmF</fullName>
    </submittedName>
</protein>
<feature type="transmembrane region" description="Helical" evidence="1">
    <location>
        <begin position="447"/>
        <end position="468"/>
    </location>
</feature>
<gene>
    <name evidence="6" type="ORF">H735_17545</name>
</gene>
<evidence type="ECO:0000256" key="1">
    <source>
        <dbReference type="SAM" id="Phobius"/>
    </source>
</evidence>
<feature type="transmembrane region" description="Helical" evidence="1">
    <location>
        <begin position="14"/>
        <end position="35"/>
    </location>
</feature>
<dbReference type="AlphaFoldDB" id="A0A0C1VQ15"/>
<dbReference type="SUPFAM" id="SSF52540">
    <property type="entry name" value="P-loop containing nucleoside triphosphate hydrolases"/>
    <property type="match status" value="1"/>
</dbReference>
<keyword evidence="1" id="KW-0472">Membrane</keyword>
<accession>A0A0C1VQ15</accession>
<dbReference type="InterPro" id="IPR048677">
    <property type="entry name" value="TssM1_hel"/>
</dbReference>
<dbReference type="InterPro" id="IPR025743">
    <property type="entry name" value="TssM1_N"/>
</dbReference>
<evidence type="ECO:0000259" key="5">
    <source>
        <dbReference type="Pfam" id="PF21070"/>
    </source>
</evidence>
<dbReference type="Pfam" id="PF06761">
    <property type="entry name" value="IcmF-related"/>
    <property type="match status" value="1"/>
</dbReference>
<dbReference type="PANTHER" id="PTHR36153:SF1">
    <property type="entry name" value="TYPE VI SECRETION SYSTEM COMPONENT TSSM1"/>
    <property type="match status" value="1"/>
</dbReference>
<sequence>MSIREVGKIFTQRWFIGLVGVAACSIFIWAVGPLITVAGYEPLKTDFQRLVSILVLVFVWGIFNLTKQHKQKVKEDESIQTLLEVDSQSDKEAASEINVLQDRIEKAIKLVTKTHKGKRSLYELPWYVLIGPPGTGKTTVLKQSGLEFPLAESMGTDSVAGVGGTRHCDWWFANKAVLIDTAGRYTTQDSQEKVDSKAWHGFLGLLKKYRTQRPINGAIVTVSLASMMSQTRTERSLHARAIKARLQELKNQLGMQFPIYVLLTKMDLVAGFNEFFSDLSKEERDELFGFMFPQDCEDEKGVISLFNKEFHHLLERLDARMLRILETEDDLDKRALIFEFPKQLRVLQANLDEFLTDIFAQNSFEEPALIRGVFMVSSVQEGIPVSRLMNEATSGLGLGKLGLSMNSRSSDSYFVKNLFDRVIFKEQLLGTVNRHYQKQSSWLHRGVYIGCAVALAGASGVWFTSYQWNVNLINQTNKQTDHINAMIGADSLDFDSDIISAIETLDRIMMLPLGKQSDYEDETAIKKFGLYQGGKVSQAANNAYTSALNKHFAPMVLQSLVSEMEGNQEHRQYLYETLKTYLMLFNPNKYQQEEVLSWFGFYYERHYPGVLNEVLRERLMTHTRNLLDSNERGLSYDESSVAEAREVLTQMSLPERAYQRMKLQFAKSHVPSFRLTDVLGPKGLEQFERNSGKPLSQGISGFYTYNGFHSIFQIQINRTVKSLMEENWVYGDDLKAHEIDHASAIRGVQERYYQDYINEWKNLIEDIQLKQAPSLELASAQARVLSGVERPIESLLRAMQKEVGLTKVVLSENQKAASEVAGNVAKVKFSNTADKLDLYLPEENAFNVALPGKEVEQHFTEILRLDEQDFDDIQQAMVNLRSYLSDLSSSGNNQKIAYKSILDGTVTQDVAASFERARELLPKPFNQWLGELSQESVKFAESGSKDHLNQLWQTQVVKPYRRSIAGRYPFVSNAAKEVRLKDFKRFFGYGGTMDSFFKEYLEPFVDTSSRRWKLEKEIGVRPETLAVFQQAKRIRQTFFESDNSLRVEFGMKPVYLDQHITRFVLELGEQDLVYKHGPARAKSLSWPAGQDQTRIVFTPPESKREIAHTYEGEWGIFRLLDQSLKARPESRKDNIVMIDLNGNKVQLELIPSSTVNPFWSNEMERFRCPQTL</sequence>
<keyword evidence="1" id="KW-0812">Transmembrane</keyword>
<evidence type="ECO:0000259" key="4">
    <source>
        <dbReference type="Pfam" id="PF14331"/>
    </source>
</evidence>
<evidence type="ECO:0000259" key="3">
    <source>
        <dbReference type="Pfam" id="PF06761"/>
    </source>
</evidence>
<feature type="domain" description="IcmF-related" evidence="3">
    <location>
        <begin position="503"/>
        <end position="803"/>
    </location>
</feature>